<keyword evidence="2 5" id="KW-0863">Zinc-finger</keyword>
<dbReference type="InterPro" id="IPR026521">
    <property type="entry name" value="THAP2"/>
</dbReference>
<dbReference type="EMBL" id="JAGKHQ010000021">
    <property type="protein sequence ID" value="KAG7474839.1"/>
    <property type="molecule type" value="Genomic_DNA"/>
</dbReference>
<proteinExistence type="predicted"/>
<feature type="coiled-coil region" evidence="6">
    <location>
        <begin position="132"/>
        <end position="190"/>
    </location>
</feature>
<dbReference type="SMART" id="SM00692">
    <property type="entry name" value="DM3"/>
    <property type="match status" value="1"/>
</dbReference>
<sequence>MPNSCSACGCTNRCNIQARSQGITFHKFPKDDVLRKLWEVALRREGFNASQSSRLCSEHFRQEDFDRTGQTVRIREGAVPSVFPNFPAHLQRPVETRTTLTSKKAQESTSINSSKPETEPLSDHFYALPTSASDLTARLNQALTRIESLERETRNAKDRERRAKNTLHGLVEYLRQKNLLNEELKDWLDLYSAGSKGRSKVKHQSLKWTRPDRTNSKDQHLKLLQSNPTRCLTETQKTHFSCELTGDADTVT</sequence>
<dbReference type="PANTHER" id="PTHR47696">
    <property type="entry name" value="THAP DOMAIN-CONTAINING PROTEIN 2"/>
    <property type="match status" value="1"/>
</dbReference>
<dbReference type="PROSITE" id="PS50950">
    <property type="entry name" value="ZF_THAP"/>
    <property type="match status" value="1"/>
</dbReference>
<evidence type="ECO:0000259" key="8">
    <source>
        <dbReference type="PROSITE" id="PS50950"/>
    </source>
</evidence>
<feature type="compositionally biased region" description="Polar residues" evidence="7">
    <location>
        <begin position="96"/>
        <end position="115"/>
    </location>
</feature>
<dbReference type="Proteomes" id="UP000693946">
    <property type="component" value="Linkage Group LG9"/>
</dbReference>
<keyword evidence="6" id="KW-0175">Coiled coil</keyword>
<dbReference type="AlphaFoldDB" id="A0AAV6PQW4"/>
<keyword evidence="1" id="KW-0479">Metal-binding</keyword>
<dbReference type="PANTHER" id="PTHR47696:SF1">
    <property type="entry name" value="THAP DOMAIN-CONTAINING PROTEIN 2"/>
    <property type="match status" value="1"/>
</dbReference>
<comment type="caution">
    <text evidence="9">The sequence shown here is derived from an EMBL/GenBank/DDBJ whole genome shotgun (WGS) entry which is preliminary data.</text>
</comment>
<feature type="domain" description="THAP-type" evidence="8">
    <location>
        <begin position="1"/>
        <end position="83"/>
    </location>
</feature>
<evidence type="ECO:0000256" key="1">
    <source>
        <dbReference type="ARBA" id="ARBA00022723"/>
    </source>
</evidence>
<evidence type="ECO:0000313" key="9">
    <source>
        <dbReference type="EMBL" id="KAG7474839.1"/>
    </source>
</evidence>
<dbReference type="GO" id="GO:0003677">
    <property type="term" value="F:DNA binding"/>
    <property type="evidence" value="ECO:0007669"/>
    <property type="project" value="UniProtKB-UniRule"/>
</dbReference>
<dbReference type="Pfam" id="PF05485">
    <property type="entry name" value="THAP"/>
    <property type="match status" value="1"/>
</dbReference>
<keyword evidence="3" id="KW-0862">Zinc</keyword>
<reference evidence="9 10" key="1">
    <citation type="journal article" date="2021" name="Sci. Rep.">
        <title>Chromosome anchoring in Senegalese sole (Solea senegalensis) reveals sex-associated markers and genome rearrangements in flatfish.</title>
        <authorList>
            <person name="Guerrero-Cozar I."/>
            <person name="Gomez-Garrido J."/>
            <person name="Berbel C."/>
            <person name="Martinez-Blanch J.F."/>
            <person name="Alioto T."/>
            <person name="Claros M.G."/>
            <person name="Gagnaire P.A."/>
            <person name="Manchado M."/>
        </authorList>
    </citation>
    <scope>NUCLEOTIDE SEQUENCE [LARGE SCALE GENOMIC DNA]</scope>
    <source>
        <strain evidence="9">Sse05_10M</strain>
    </source>
</reference>
<evidence type="ECO:0000256" key="3">
    <source>
        <dbReference type="ARBA" id="ARBA00022833"/>
    </source>
</evidence>
<keyword evidence="4 5" id="KW-0238">DNA-binding</keyword>
<keyword evidence="10" id="KW-1185">Reference proteome</keyword>
<organism evidence="9 10">
    <name type="scientific">Solea senegalensis</name>
    <name type="common">Senegalese sole</name>
    <dbReference type="NCBI Taxonomy" id="28829"/>
    <lineage>
        <taxon>Eukaryota</taxon>
        <taxon>Metazoa</taxon>
        <taxon>Chordata</taxon>
        <taxon>Craniata</taxon>
        <taxon>Vertebrata</taxon>
        <taxon>Euteleostomi</taxon>
        <taxon>Actinopterygii</taxon>
        <taxon>Neopterygii</taxon>
        <taxon>Teleostei</taxon>
        <taxon>Neoteleostei</taxon>
        <taxon>Acanthomorphata</taxon>
        <taxon>Carangaria</taxon>
        <taxon>Pleuronectiformes</taxon>
        <taxon>Pleuronectoidei</taxon>
        <taxon>Soleidae</taxon>
        <taxon>Solea</taxon>
    </lineage>
</organism>
<accession>A0AAV6PQW4</accession>
<evidence type="ECO:0000313" key="10">
    <source>
        <dbReference type="Proteomes" id="UP000693946"/>
    </source>
</evidence>
<evidence type="ECO:0000256" key="7">
    <source>
        <dbReference type="SAM" id="MobiDB-lite"/>
    </source>
</evidence>
<dbReference type="GO" id="GO:0008270">
    <property type="term" value="F:zinc ion binding"/>
    <property type="evidence" value="ECO:0007669"/>
    <property type="project" value="UniProtKB-KW"/>
</dbReference>
<feature type="region of interest" description="Disordered" evidence="7">
    <location>
        <begin position="94"/>
        <end position="123"/>
    </location>
</feature>
<gene>
    <name evidence="9" type="ORF">JOB18_018470</name>
</gene>
<protein>
    <submittedName>
        <fullName evidence="9">THAP domain-containing protein 6-like isoform X1</fullName>
    </submittedName>
</protein>
<name>A0AAV6PQW4_SOLSE</name>
<evidence type="ECO:0000256" key="2">
    <source>
        <dbReference type="ARBA" id="ARBA00022771"/>
    </source>
</evidence>
<evidence type="ECO:0000256" key="4">
    <source>
        <dbReference type="ARBA" id="ARBA00023125"/>
    </source>
</evidence>
<dbReference type="SMART" id="SM00980">
    <property type="entry name" value="THAP"/>
    <property type="match status" value="1"/>
</dbReference>
<dbReference type="InterPro" id="IPR006612">
    <property type="entry name" value="THAP_Znf"/>
</dbReference>
<evidence type="ECO:0000256" key="6">
    <source>
        <dbReference type="SAM" id="Coils"/>
    </source>
</evidence>
<evidence type="ECO:0000256" key="5">
    <source>
        <dbReference type="PROSITE-ProRule" id="PRU00309"/>
    </source>
</evidence>